<dbReference type="Pfam" id="PF03007">
    <property type="entry name" value="WS_DGAT_cat"/>
    <property type="match status" value="1"/>
</dbReference>
<keyword evidence="6" id="KW-0808">Transferase</keyword>
<evidence type="ECO:0000313" key="13">
    <source>
        <dbReference type="EMBL" id="WIV54259.1"/>
    </source>
</evidence>
<feature type="domain" description="O-acyltransferase WSD1-like N-terminal" evidence="11">
    <location>
        <begin position="19"/>
        <end position="237"/>
    </location>
</feature>
<organism evidence="13 14">
    <name type="scientific">Amycolatopsis nalaikhensis</name>
    <dbReference type="NCBI Taxonomy" id="715472"/>
    <lineage>
        <taxon>Bacteria</taxon>
        <taxon>Bacillati</taxon>
        <taxon>Actinomycetota</taxon>
        <taxon>Actinomycetes</taxon>
        <taxon>Pseudonocardiales</taxon>
        <taxon>Pseudonocardiaceae</taxon>
        <taxon>Amycolatopsis</taxon>
    </lineage>
</organism>
<evidence type="ECO:0000256" key="5">
    <source>
        <dbReference type="ARBA" id="ARBA00022516"/>
    </source>
</evidence>
<dbReference type="EC" id="2.3.1.20" evidence="4"/>
<evidence type="ECO:0000259" key="11">
    <source>
        <dbReference type="Pfam" id="PF03007"/>
    </source>
</evidence>
<sequence length="506" mass="53353">MTVPSTRKTAGPRRRVPAQDSLWLHLDRPENLMVVTSVLWTRTPVDPARLRSLVADRLLARYPVYLQRAVRRGRGLVWETDRSFDLGEHLVVRDLPAPADQAALEAFVAARRGEPFDPRHPLWTIDLLRDYRGGSALVCRTHHAMADGIRLTQVLFSLLDPADGESAPHAKVGGAAPRREAVAQPVVRLGAAVLEALGDAGAKARRQAARVHPVLETAVSLPVLGATAAAGAAGAAAGFLSSGLDGGPRRVVDAVAGAATTVWHSATGAGELLGPSTATGIWDGEPGVEKTAAWGDPVPLAELARIGHETGTTVNDVCTALVAGALDRYFTAHGTARPGPSDVGWLIPVSLSSFDDELPATLGNHFSLVLARLPLGRRTFAERLAEVHRRVARIRDSYEPVLTFGMQYAIARSPAPVGLALSRFFAGKAVGVLTNVPGPRTPMTLAGAPVEGIVGWAPCSGRQAITICVFSYAGQVRFGFGTDRKLVPDPAALVDALAAEFAAVSA</sequence>
<dbReference type="InterPro" id="IPR045034">
    <property type="entry name" value="O-acyltransferase_WSD1-like"/>
</dbReference>
<evidence type="ECO:0000256" key="8">
    <source>
        <dbReference type="ARBA" id="ARBA00023098"/>
    </source>
</evidence>
<dbReference type="InterPro" id="IPR004255">
    <property type="entry name" value="O-acyltransferase_WSD1_N"/>
</dbReference>
<protein>
    <recommendedName>
        <fullName evidence="4">diacylglycerol O-acyltransferase</fullName>
        <ecNumber evidence="4">2.3.1.20</ecNumber>
    </recommendedName>
</protein>
<evidence type="ECO:0000256" key="1">
    <source>
        <dbReference type="ARBA" id="ARBA00004771"/>
    </source>
</evidence>
<dbReference type="Gene3D" id="3.30.559.10">
    <property type="entry name" value="Chloramphenicol acetyltransferase-like domain"/>
    <property type="match status" value="1"/>
</dbReference>
<dbReference type="PANTHER" id="PTHR31650">
    <property type="entry name" value="O-ACYLTRANSFERASE (WSD1-LIKE) FAMILY PROTEIN"/>
    <property type="match status" value="1"/>
</dbReference>
<evidence type="ECO:0000256" key="6">
    <source>
        <dbReference type="ARBA" id="ARBA00022679"/>
    </source>
</evidence>
<evidence type="ECO:0000259" key="12">
    <source>
        <dbReference type="Pfam" id="PF06974"/>
    </source>
</evidence>
<proteinExistence type="inferred from homology"/>
<comment type="pathway">
    <text evidence="1">Glycerolipid metabolism; triacylglycerol biosynthesis.</text>
</comment>
<evidence type="ECO:0000256" key="4">
    <source>
        <dbReference type="ARBA" id="ARBA00013244"/>
    </source>
</evidence>
<dbReference type="InterPro" id="IPR023213">
    <property type="entry name" value="CAT-like_dom_sf"/>
</dbReference>
<comment type="pathway">
    <text evidence="2">Lipid metabolism.</text>
</comment>
<evidence type="ECO:0000256" key="10">
    <source>
        <dbReference type="ARBA" id="ARBA00048109"/>
    </source>
</evidence>
<comment type="catalytic activity">
    <reaction evidence="10">
        <text>an acyl-CoA + a 1,2-diacyl-sn-glycerol = a triacyl-sn-glycerol + CoA</text>
        <dbReference type="Rhea" id="RHEA:10868"/>
        <dbReference type="ChEBI" id="CHEBI:17815"/>
        <dbReference type="ChEBI" id="CHEBI:57287"/>
        <dbReference type="ChEBI" id="CHEBI:58342"/>
        <dbReference type="ChEBI" id="CHEBI:64615"/>
        <dbReference type="EC" id="2.3.1.20"/>
    </reaction>
</comment>
<comment type="similarity">
    <text evidence="3">Belongs to the long-chain O-acyltransferase family.</text>
</comment>
<accession>A0ABY8XF76</accession>
<dbReference type="Proteomes" id="UP001227101">
    <property type="component" value="Chromosome"/>
</dbReference>
<feature type="domain" description="O-acyltransferase WSD1 C-terminal" evidence="12">
    <location>
        <begin position="363"/>
        <end position="503"/>
    </location>
</feature>
<keyword evidence="8" id="KW-0443">Lipid metabolism</keyword>
<dbReference type="SUPFAM" id="SSF52777">
    <property type="entry name" value="CoA-dependent acyltransferases"/>
    <property type="match status" value="1"/>
</dbReference>
<evidence type="ECO:0000256" key="9">
    <source>
        <dbReference type="ARBA" id="ARBA00023315"/>
    </source>
</evidence>
<evidence type="ECO:0000256" key="7">
    <source>
        <dbReference type="ARBA" id="ARBA00022798"/>
    </source>
</evidence>
<keyword evidence="7" id="KW-0319">Glycerol metabolism</keyword>
<dbReference type="EMBL" id="CP127173">
    <property type="protein sequence ID" value="WIV54259.1"/>
    <property type="molecule type" value="Genomic_DNA"/>
</dbReference>
<dbReference type="PANTHER" id="PTHR31650:SF1">
    <property type="entry name" value="WAX ESTER SYNTHASE_DIACYLGLYCEROL ACYLTRANSFERASE 4-RELATED"/>
    <property type="match status" value="1"/>
</dbReference>
<dbReference type="RefSeq" id="WP_285450858.1">
    <property type="nucleotide sequence ID" value="NZ_CP127173.1"/>
</dbReference>
<dbReference type="Pfam" id="PF06974">
    <property type="entry name" value="WS_DGAT_C"/>
    <property type="match status" value="1"/>
</dbReference>
<dbReference type="InterPro" id="IPR009721">
    <property type="entry name" value="O-acyltransferase_WSD1_C"/>
</dbReference>
<keyword evidence="14" id="KW-1185">Reference proteome</keyword>
<keyword evidence="5" id="KW-0444">Lipid biosynthesis</keyword>
<reference evidence="13 14" key="1">
    <citation type="submission" date="2023-06" db="EMBL/GenBank/DDBJ databases">
        <authorList>
            <person name="Oyuntsetseg B."/>
            <person name="Kim S.B."/>
        </authorList>
    </citation>
    <scope>NUCLEOTIDE SEQUENCE [LARGE SCALE GENOMIC DNA]</scope>
    <source>
        <strain evidence="13 14">2-2</strain>
    </source>
</reference>
<keyword evidence="9" id="KW-0012">Acyltransferase</keyword>
<gene>
    <name evidence="13" type="ORF">QP939_36100</name>
</gene>
<evidence type="ECO:0000256" key="2">
    <source>
        <dbReference type="ARBA" id="ARBA00005189"/>
    </source>
</evidence>
<name>A0ABY8XF76_9PSEU</name>
<evidence type="ECO:0000256" key="3">
    <source>
        <dbReference type="ARBA" id="ARBA00009587"/>
    </source>
</evidence>
<evidence type="ECO:0000313" key="14">
    <source>
        <dbReference type="Proteomes" id="UP001227101"/>
    </source>
</evidence>